<dbReference type="Proteomes" id="UP000077667">
    <property type="component" value="Chromosome"/>
</dbReference>
<evidence type="ECO:0000313" key="2">
    <source>
        <dbReference type="Proteomes" id="UP000077667"/>
    </source>
</evidence>
<dbReference type="AlphaFoldDB" id="A0A1A9HXV9"/>
<accession>A0A1A9HXV9</accession>
<evidence type="ECO:0000313" key="1">
    <source>
        <dbReference type="EMBL" id="ANH80083.1"/>
    </source>
</evidence>
<reference evidence="1 2" key="1">
    <citation type="submission" date="2016-05" db="EMBL/GenBank/DDBJ databases">
        <title>Niabella ginsenosidivorans BS26 whole genome sequencing.</title>
        <authorList>
            <person name="Im W.T."/>
            <person name="Siddiqi M.Z."/>
        </authorList>
    </citation>
    <scope>NUCLEOTIDE SEQUENCE [LARGE SCALE GENOMIC DNA]</scope>
    <source>
        <strain evidence="1 2">BS26</strain>
    </source>
</reference>
<organism evidence="1 2">
    <name type="scientific">Niabella ginsenosidivorans</name>
    <dbReference type="NCBI Taxonomy" id="1176587"/>
    <lineage>
        <taxon>Bacteria</taxon>
        <taxon>Pseudomonadati</taxon>
        <taxon>Bacteroidota</taxon>
        <taxon>Chitinophagia</taxon>
        <taxon>Chitinophagales</taxon>
        <taxon>Chitinophagaceae</taxon>
        <taxon>Niabella</taxon>
    </lineage>
</organism>
<dbReference type="EMBL" id="CP015772">
    <property type="protein sequence ID" value="ANH80083.1"/>
    <property type="molecule type" value="Genomic_DNA"/>
</dbReference>
<dbReference type="KEGG" id="nia:A8C56_02970"/>
<keyword evidence="2" id="KW-1185">Reference proteome</keyword>
<name>A0A1A9HXV9_9BACT</name>
<dbReference type="RefSeq" id="WP_067751858.1">
    <property type="nucleotide sequence ID" value="NZ_CP015772.1"/>
</dbReference>
<protein>
    <submittedName>
        <fullName evidence="1">Uncharacterized protein</fullName>
    </submittedName>
</protein>
<sequence length="81" mass="9454">MNREDKITALRELSKGNYNRFKRIIGPEPITGMLIIGGGDNDLYQVIFIEKSKIYPEINVTAQELEHLKTNPKNFYNEQKR</sequence>
<dbReference type="STRING" id="1176587.A8C56_02970"/>
<proteinExistence type="predicted"/>
<gene>
    <name evidence="1" type="ORF">A8C56_02970</name>
</gene>